<organism evidence="1 2">
    <name type="scientific">Streptococcus porcorum</name>
    <dbReference type="NCBI Taxonomy" id="701526"/>
    <lineage>
        <taxon>Bacteria</taxon>
        <taxon>Bacillati</taxon>
        <taxon>Bacillota</taxon>
        <taxon>Bacilli</taxon>
        <taxon>Lactobacillales</taxon>
        <taxon>Streptococcaceae</taxon>
        <taxon>Streptococcus</taxon>
    </lineage>
</organism>
<dbReference type="EMBL" id="JBEPLN010000023">
    <property type="protein sequence ID" value="MET3634710.1"/>
    <property type="molecule type" value="Genomic_DNA"/>
</dbReference>
<name>A0ABV2JG23_9STRE</name>
<reference evidence="1 2" key="1">
    <citation type="submission" date="2024-06" db="EMBL/GenBank/DDBJ databases">
        <title>Genomic Encyclopedia of Type Strains, Phase IV (KMG-IV): sequencing the most valuable type-strain genomes for metagenomic binning, comparative biology and taxonomic classification.</title>
        <authorList>
            <person name="Goeker M."/>
        </authorList>
    </citation>
    <scope>NUCLEOTIDE SEQUENCE [LARGE SCALE GENOMIC DNA]</scope>
    <source>
        <strain evidence="1 2">DSM 28302</strain>
    </source>
</reference>
<gene>
    <name evidence="1" type="ORF">ABID28_001369</name>
</gene>
<sequence>MKRKRLGRISLVVLLLTLIYAPVLARRVREEEFQMLALPKAKNVIYKENMDMTTINRDPRDFVIIFYRPSDVQVAHHLTHFLEHHPNLKVKCTIYINVMTKKKSSFG</sequence>
<comment type="caution">
    <text evidence="1">The sequence shown here is derived from an EMBL/GenBank/DDBJ whole genome shotgun (WGS) entry which is preliminary data.</text>
</comment>
<keyword evidence="2" id="KW-1185">Reference proteome</keyword>
<dbReference type="Proteomes" id="UP001549037">
    <property type="component" value="Unassembled WGS sequence"/>
</dbReference>
<protein>
    <submittedName>
        <fullName evidence="1">Uncharacterized protein</fullName>
    </submittedName>
</protein>
<dbReference type="RefSeq" id="WP_354369283.1">
    <property type="nucleotide sequence ID" value="NZ_JBEPLN010000023.1"/>
</dbReference>
<proteinExistence type="predicted"/>
<evidence type="ECO:0000313" key="1">
    <source>
        <dbReference type="EMBL" id="MET3634710.1"/>
    </source>
</evidence>
<evidence type="ECO:0000313" key="2">
    <source>
        <dbReference type="Proteomes" id="UP001549037"/>
    </source>
</evidence>
<accession>A0ABV2JG23</accession>